<proteinExistence type="predicted"/>
<comment type="caution">
    <text evidence="1">The sequence shown here is derived from an EMBL/GenBank/DDBJ whole genome shotgun (WGS) entry which is preliminary data.</text>
</comment>
<gene>
    <name evidence="1" type="ORF">HGP29_28340</name>
</gene>
<protein>
    <submittedName>
        <fullName evidence="1">Uncharacterized protein</fullName>
    </submittedName>
</protein>
<name>A0A7X8SRV9_9BACT</name>
<feature type="non-terminal residue" evidence="1">
    <location>
        <position position="1"/>
    </location>
</feature>
<dbReference type="RefSeq" id="WP_168885825.1">
    <property type="nucleotide sequence ID" value="NZ_JABAIL010000082.1"/>
</dbReference>
<sequence>DFNKVKSIEKYWMDYDFFWFVNIDSDPEPEIFSATGYSDGIDYCFIDQNLKTGKNSILFYFNPVILDSDKKYWGYPWDIKDLILKRENGQVKIKCSLDHKIERDGEIIRPDSQSQFPVICFTGKSTQPNINVEHINGFEWLTITEIIDKININEK</sequence>
<evidence type="ECO:0000313" key="1">
    <source>
        <dbReference type="EMBL" id="NLR95138.1"/>
    </source>
</evidence>
<dbReference type="EMBL" id="JABAIL010000082">
    <property type="protein sequence ID" value="NLR95138.1"/>
    <property type="molecule type" value="Genomic_DNA"/>
</dbReference>
<keyword evidence="2" id="KW-1185">Reference proteome</keyword>
<organism evidence="1 2">
    <name type="scientific">Flammeovirga agarivorans</name>
    <dbReference type="NCBI Taxonomy" id="2726742"/>
    <lineage>
        <taxon>Bacteria</taxon>
        <taxon>Pseudomonadati</taxon>
        <taxon>Bacteroidota</taxon>
        <taxon>Cytophagia</taxon>
        <taxon>Cytophagales</taxon>
        <taxon>Flammeovirgaceae</taxon>
        <taxon>Flammeovirga</taxon>
    </lineage>
</organism>
<evidence type="ECO:0000313" key="2">
    <source>
        <dbReference type="Proteomes" id="UP000585050"/>
    </source>
</evidence>
<reference evidence="1 2" key="1">
    <citation type="submission" date="2020-04" db="EMBL/GenBank/DDBJ databases">
        <title>Flammeovirga sp. SR4, a novel species isolated from seawater.</title>
        <authorList>
            <person name="Wang X."/>
        </authorList>
    </citation>
    <scope>NUCLEOTIDE SEQUENCE [LARGE SCALE GENOMIC DNA]</scope>
    <source>
        <strain evidence="1 2">SR4</strain>
    </source>
</reference>
<dbReference type="AlphaFoldDB" id="A0A7X8SRV9"/>
<dbReference type="Proteomes" id="UP000585050">
    <property type="component" value="Unassembled WGS sequence"/>
</dbReference>
<accession>A0A7X8SRV9</accession>